<organism evidence="1">
    <name type="scientific">Desulfofervidus auxilii</name>
    <dbReference type="NCBI Taxonomy" id="1621989"/>
    <lineage>
        <taxon>Bacteria</taxon>
        <taxon>Pseudomonadati</taxon>
        <taxon>Thermodesulfobacteriota</taxon>
        <taxon>Candidatus Desulfofervidia</taxon>
        <taxon>Candidatus Desulfofervidales</taxon>
        <taxon>Candidatus Desulfofervidaceae</taxon>
        <taxon>Candidatus Desulfofervidus</taxon>
    </lineage>
</organism>
<protein>
    <submittedName>
        <fullName evidence="1">Uncharacterized protein</fullName>
    </submittedName>
</protein>
<comment type="caution">
    <text evidence="1">The sequence shown here is derived from an EMBL/GenBank/DDBJ whole genome shotgun (WGS) entry which is preliminary data.</text>
</comment>
<dbReference type="EMBL" id="DRBS01000422">
    <property type="protein sequence ID" value="HDD45439.1"/>
    <property type="molecule type" value="Genomic_DNA"/>
</dbReference>
<evidence type="ECO:0000313" key="1">
    <source>
        <dbReference type="EMBL" id="HDD45439.1"/>
    </source>
</evidence>
<dbReference type="AlphaFoldDB" id="A0A7C0U487"/>
<gene>
    <name evidence="1" type="ORF">ENG63_11390</name>
</gene>
<reference evidence="1" key="1">
    <citation type="journal article" date="2020" name="mSystems">
        <title>Genome- and Community-Level Interaction Insights into Carbon Utilization and Element Cycling Functions of Hydrothermarchaeota in Hydrothermal Sediment.</title>
        <authorList>
            <person name="Zhou Z."/>
            <person name="Liu Y."/>
            <person name="Xu W."/>
            <person name="Pan J."/>
            <person name="Luo Z.H."/>
            <person name="Li M."/>
        </authorList>
    </citation>
    <scope>NUCLEOTIDE SEQUENCE [LARGE SCALE GENOMIC DNA]</scope>
    <source>
        <strain evidence="1">HyVt-233</strain>
    </source>
</reference>
<dbReference type="Proteomes" id="UP000886289">
    <property type="component" value="Unassembled WGS sequence"/>
</dbReference>
<accession>A0A7C0U487</accession>
<proteinExistence type="predicted"/>
<sequence length="215" mass="25241">MRLDIQKFSKIVQELIRFKSGTTKVPIRAGSWEELIWATLVFMFGDEKVYWDPQSHEKSVDIKVKMNGDILRISAKAGEIKNNKIAISSYRLTTFDNLEDKLSFIRDQHNSFDFYLICAREIKKDTISYYVIKVPSDRLAPTWLTDKNNWAKTKFGYELKEGFGFNARIVFKMSHQLWYSIPVDYFSHEEMVTKVTIPLEELGKGLVEFLKSRFK</sequence>
<name>A0A7C0U487_DESA2</name>